<feature type="domain" description="Terminase large subunit-like ATPase" evidence="2">
    <location>
        <begin position="95"/>
        <end position="261"/>
    </location>
</feature>
<dbReference type="PANTHER" id="PTHR41287">
    <property type="match status" value="1"/>
</dbReference>
<organism evidence="4 5">
    <name type="scientific">Devosia ginsengisoli</name>
    <dbReference type="NCBI Taxonomy" id="400770"/>
    <lineage>
        <taxon>Bacteria</taxon>
        <taxon>Pseudomonadati</taxon>
        <taxon>Pseudomonadota</taxon>
        <taxon>Alphaproteobacteria</taxon>
        <taxon>Hyphomicrobiales</taxon>
        <taxon>Devosiaceae</taxon>
        <taxon>Devosia</taxon>
    </lineage>
</organism>
<dbReference type="KEGG" id="dea:FPZ08_07070"/>
<dbReference type="InterPro" id="IPR005021">
    <property type="entry name" value="Terminase_largesu-like"/>
</dbReference>
<feature type="domain" description="Terminase large subunit-like endonuclease" evidence="3">
    <location>
        <begin position="295"/>
        <end position="598"/>
    </location>
</feature>
<feature type="region of interest" description="Disordered" evidence="1">
    <location>
        <begin position="1"/>
        <end position="23"/>
    </location>
</feature>
<dbReference type="Pfam" id="PF03354">
    <property type="entry name" value="TerL_ATPase"/>
    <property type="match status" value="1"/>
</dbReference>
<dbReference type="Gene3D" id="3.40.50.300">
    <property type="entry name" value="P-loop containing nucleotide triphosphate hydrolases"/>
    <property type="match status" value="1"/>
</dbReference>
<gene>
    <name evidence="4" type="ORF">FPZ08_07070</name>
</gene>
<dbReference type="Proteomes" id="UP000315364">
    <property type="component" value="Chromosome"/>
</dbReference>
<dbReference type="AlphaFoldDB" id="A0A5B8LRI7"/>
<dbReference type="EMBL" id="CP042304">
    <property type="protein sequence ID" value="QDZ10531.1"/>
    <property type="molecule type" value="Genomic_DNA"/>
</dbReference>
<evidence type="ECO:0000313" key="5">
    <source>
        <dbReference type="Proteomes" id="UP000315364"/>
    </source>
</evidence>
<reference evidence="4 5" key="1">
    <citation type="submission" date="2019-07" db="EMBL/GenBank/DDBJ databases">
        <title>Full genome sequence of Devosia sp. Gsoil 520.</title>
        <authorList>
            <person name="Im W.-T."/>
        </authorList>
    </citation>
    <scope>NUCLEOTIDE SEQUENCE [LARGE SCALE GENOMIC DNA]</scope>
    <source>
        <strain evidence="4 5">Gsoil 520</strain>
    </source>
</reference>
<name>A0A5B8LRI7_9HYPH</name>
<dbReference type="GO" id="GO:0004519">
    <property type="term" value="F:endonuclease activity"/>
    <property type="evidence" value="ECO:0007669"/>
    <property type="project" value="InterPro"/>
</dbReference>
<evidence type="ECO:0000259" key="2">
    <source>
        <dbReference type="Pfam" id="PF03354"/>
    </source>
</evidence>
<proteinExistence type="predicted"/>
<evidence type="ECO:0000256" key="1">
    <source>
        <dbReference type="SAM" id="MobiDB-lite"/>
    </source>
</evidence>
<dbReference type="PANTHER" id="PTHR41287:SF1">
    <property type="entry name" value="PROTEIN YMFN"/>
    <property type="match status" value="1"/>
</dbReference>
<evidence type="ECO:0000313" key="4">
    <source>
        <dbReference type="EMBL" id="QDZ10531.1"/>
    </source>
</evidence>
<dbReference type="InterPro" id="IPR046462">
    <property type="entry name" value="TerL_nuclease"/>
</dbReference>
<dbReference type="Pfam" id="PF20441">
    <property type="entry name" value="TerL_nuclease"/>
    <property type="match status" value="1"/>
</dbReference>
<accession>A0A5B8LRI7</accession>
<dbReference type="InterPro" id="IPR027417">
    <property type="entry name" value="P-loop_NTPase"/>
</dbReference>
<keyword evidence="5" id="KW-1185">Reference proteome</keyword>
<evidence type="ECO:0000259" key="3">
    <source>
        <dbReference type="Pfam" id="PF20441"/>
    </source>
</evidence>
<protein>
    <submittedName>
        <fullName evidence="4">Terminase</fullName>
    </submittedName>
</protein>
<dbReference type="InterPro" id="IPR046461">
    <property type="entry name" value="TerL_ATPase"/>
</dbReference>
<dbReference type="RefSeq" id="WP_146289318.1">
    <property type="nucleotide sequence ID" value="NZ_CP042304.1"/>
</dbReference>
<dbReference type="OrthoDB" id="9760250at2"/>
<sequence>MVRKRQGQPTATSQRKADPTTDYAKAVVKGRRPDGSLPGEFEIAACQRHLNDLKHGPDRGLRWEPDRAAHAIGFYPAMLTISEGAKVGKPFELLPWHVFVAGSLFGWRKTSGRMRFRSAWLETGKGQAKSPFMAATGLYMTGFYGIPRAKAFAIGQDRNTANVLFKDAVAMCRGPIPPAPGEEVDEADTLVERGIALIRGEGDNAWKVEFPESGSLFQALANGEAVSGPKPILVAADEIHEFKSNTSIEVWKAAIGKMPGDALMLLGTNTPAVDQIVGSNYSAFYQKVATGKFFDDEAFAFIARVDARDHETVFENPEVWTKSLPALGITFPRENIDGMVNTAKQMLSTALSTKRLYFGIPVGASEFWIAEDAWMAVLGKVDPAKLKDCKCWLSLDLSKKNDLTALTAAWLDAKGHLWEKTWYWTVRDRLKERSIADQAPYVEWVEAKLITAVDGAVIDKSFIAQQVAEICAEHDVEFLAFDPAGIADFIAACEQIGLPVWKFEGPDKPAGQGLKLVSHAQGKMVRFEEKQLTMPRSIERFEDRILAKTITIEDSPVTTSCAANAHVVSDGQENRAFDKDRSRGRIDGLVTSAMAAGAADNELGEPPVAEYQLIIV</sequence>